<feature type="region of interest" description="Disordered" evidence="1">
    <location>
        <begin position="506"/>
        <end position="526"/>
    </location>
</feature>
<organism evidence="2 3">
    <name type="scientific">Botrytis elliptica</name>
    <dbReference type="NCBI Taxonomy" id="278938"/>
    <lineage>
        <taxon>Eukaryota</taxon>
        <taxon>Fungi</taxon>
        <taxon>Dikarya</taxon>
        <taxon>Ascomycota</taxon>
        <taxon>Pezizomycotina</taxon>
        <taxon>Leotiomycetes</taxon>
        <taxon>Helotiales</taxon>
        <taxon>Sclerotiniaceae</taxon>
        <taxon>Botrytis</taxon>
    </lineage>
</organism>
<reference evidence="2 3" key="1">
    <citation type="submission" date="2017-12" db="EMBL/GenBank/DDBJ databases">
        <title>Comparative genomics of Botrytis spp.</title>
        <authorList>
            <person name="Valero-Jimenez C.A."/>
            <person name="Tapia P."/>
            <person name="Veloso J."/>
            <person name="Silva-Moreno E."/>
            <person name="Staats M."/>
            <person name="Valdes J.H."/>
            <person name="Van Kan J.A.L."/>
        </authorList>
    </citation>
    <scope>NUCLEOTIDE SEQUENCE [LARGE SCALE GENOMIC DNA]</scope>
    <source>
        <strain evidence="2 3">Be9601</strain>
    </source>
</reference>
<dbReference type="AlphaFoldDB" id="A0A4Z1I2F1"/>
<evidence type="ECO:0000313" key="2">
    <source>
        <dbReference type="EMBL" id="TGO54934.1"/>
    </source>
</evidence>
<gene>
    <name evidence="2" type="ORF">BELL_1485g00010</name>
</gene>
<feature type="compositionally biased region" description="Polar residues" evidence="1">
    <location>
        <begin position="549"/>
        <end position="568"/>
    </location>
</feature>
<dbReference type="EMBL" id="PQXM01001483">
    <property type="protein sequence ID" value="TGO54934.1"/>
    <property type="molecule type" value="Genomic_DNA"/>
</dbReference>
<name>A0A4Z1I2F1_9HELO</name>
<dbReference type="Proteomes" id="UP000297229">
    <property type="component" value="Unassembled WGS sequence"/>
</dbReference>
<feature type="compositionally biased region" description="Polar residues" evidence="1">
    <location>
        <begin position="421"/>
        <end position="456"/>
    </location>
</feature>
<feature type="region of interest" description="Disordered" evidence="1">
    <location>
        <begin position="541"/>
        <end position="568"/>
    </location>
</feature>
<protein>
    <submittedName>
        <fullName evidence="2">Uncharacterized protein</fullName>
    </submittedName>
</protein>
<proteinExistence type="predicted"/>
<evidence type="ECO:0000313" key="3">
    <source>
        <dbReference type="Proteomes" id="UP000297229"/>
    </source>
</evidence>
<feature type="region of interest" description="Disordered" evidence="1">
    <location>
        <begin position="421"/>
        <end position="479"/>
    </location>
</feature>
<sequence>MTAFSRKDSINQATFFNISGPYQDTSFPDLLRQNVSLTSAQDKSIGYTYMDSRPRTSCIDDEIDFIYRYFPIGILSDLNVLNELKEIREELLHQGYATEDEQFSTETYLEKNDAKIIPGVELIVKRIARVGTTILESCLDERTRQRFHNRAIAKASLCVGHEENKYTSTITIKLITPSTVPNLTRVFEDDQALFTIRINLGVVQDGQFPGRICLPTFKEYCTLEPFTALVFKRTMPFFEIQQSTSTPTHTPSEITTSSRNQRGLIIEITPNQRLMNSSNSLGYPRSMPQPLTVFGTFQNYSEWLFRLAIVESIGRESRGNFIPADISLESIAKLYGYQIGSTTFLPRISLANTILQYPDLGLNDWNTFAKRVNELHFKTTPSHPENDTSSTIIIQPISWIIQTTSSNPSQRPNPNVITSTAKQAASLQRTVNSTSTLPAPNNRNTTSIMSSKQSSVPGEGSRHTSRPSGPPQEIEVDLPRKEIHRGRRGNEAVGNQASALLQSSSTLGPTASALSSRESLPQSQPSVPLDHIEAINNTITHSQKHTASDTRQTVAQESHTSSTMPLGDQTIGSASEGNDAMNDPKSVPLVRQPYDGYNFTPPEWDPLNGLTAVLNKQILNLFDIEKLREATGATYHDPIQPIANITDLQEQLNIHIQALEENHSTFNDYFHLVSRSAICSIIQQAPNLKKEVYTQIVKSDERQRLRFGPSTKSMEADIFWKDFFDRNALVCQMSLHIGTPILLAPGFYALVLTAGGNSPGSNSLVRSPLQPAMRNRIVEACLWHSRSHPIYMNELKSFWESSFAKFDSYSNESKIMKLPQSISPIIPSIGSCFPKHFTVLHEIITHTVNSLQSENKNEDIIWGRPYETDRLGCIREAGDSFRSLSKAKLDRRNCKSSEAGIVFKNILSIRTLFFGNLKKLQRWKKFTRLEEVEELVITSSPFEEWYGQSRVYNQFQFPLTFQEFSTRLRSCWKVDWPLPLTSKTPDWSQVHSAASNADFAGGMIRSLVANDMSRLGWSMDPTSEDWSLLLNPSSSWAALNQLFPDSEKKFGPGHRFVDPSLAEVVTVSLMATLEAETQRFVGFDRIFVEHLLGRLSIFMREGWIYDQGKPLKIAPVPRSQKRKRT</sequence>
<accession>A0A4Z1I2F1</accession>
<evidence type="ECO:0000256" key="1">
    <source>
        <dbReference type="SAM" id="MobiDB-lite"/>
    </source>
</evidence>
<comment type="caution">
    <text evidence="2">The sequence shown here is derived from an EMBL/GenBank/DDBJ whole genome shotgun (WGS) entry which is preliminary data.</text>
</comment>
<keyword evidence="3" id="KW-1185">Reference proteome</keyword>